<keyword evidence="1 13" id="KW-0540">Nuclease</keyword>
<dbReference type="EC" id="3.1.-.-" evidence="13"/>
<feature type="domain" description="UvrD-like helicase ATP-binding" evidence="16">
    <location>
        <begin position="11"/>
        <end position="487"/>
    </location>
</feature>
<sequence length="1281" mass="144914">MSETSKIAKPDKWTQEQWQAIIQTGNNLLVAAAAGSGKTSVLVERIIRKMTDLPEPVGVDQLLVMTFTNAAAAEMRHRIGDALRTALIAHPHSSFLRRQLAYLQRASITTIHKFCLGLLRQHYYAVELDPDFRIGDEMETQLLRQDVLEAKLEEWYEQDEAFCRLADTVVDGQDDERLISLIFGLYNFSQSHPRPQQWLDEAASMFQRAGTQTIDELPWTRSIVQEIVSELEALAETAGQAILLASSPEGPNAYTGLLEQEKEALQHAAKAGKEGWERLEQMVRAISFQKLPTVKDADPELKKQVQKLRGKVKDGVKDILDEHFGAQPHELLEDLLQTAPHMETLARIVGEFAGAYQAAKRMRTIVDFNDLEHMALAVLSETDEAGQIVPSAVAKGLREQFAEVLVDEYQDINLVQETILRLVSREAAVDGVSNRFMVGDVKQSIYRFRLAEPGLFMQKYMTYPHPDLATDTSDGVRIDLAANFRSRKEVVDAVNYLFRQIMSPGVGELDYDRSAELIFQASYPEIEPERLTVEMHLIDRTVPEAEEIAEEAGAVVATSGAELDESGTAGESAEENPTEEASVAELEARLIAKRIRQWMEPGEGEKPLLVYDRKENGMRPLAYRDIVILLRATSSWAQPMTEELRAAGIPVYVEQSDGYFEATEVELMISLLKLVDNPLQDIPLAAVLRSALVGCSEEELADIRIQESAGTFYLAVQAFVESDGQTELHRRVRSFFRQLAAWRTVARQGSLTGLLSLIYRETGYLEYLATLENGEQRQANLRLLYDRARQYEATSYRGLFRFLRFVERLREAGSDLGEARTISEAEDVVRIMTIHKSKGLEFPVVFVAGMGKQFNQMDMMKPFLLHKELGFGPQVVDLQLRLRYPSLAQKGIKHRLKREMLAEEMRVLYVALTRAREKLVLVGSSKKLADRIGGWCDAAGHEERLGDGALLKAKGYLDWVGSALVRHPYAQPLRNYLPEGSFAAAPGIIRDQSRWTFHFHQVNELVRKVEEDEKLALLWERLVSREPIADLAEGRDPQWRERIDAELSWRDPHAEASATKVNWSVSELKKAAQTENQPFAMPKITRKPRFLSQEKSHRFTGAEQGTILHTVLQQVDMAKALDREELARQIQEMVSKQFLTAEEARQVDVERILTFFHTPIGMRMKKAKAIHRELPFTMALQASEVSPDFVPDANNQVLVHGIIDCLFEEEDGTLVLLDFKSDAFRGDSPEQASAQIVNRYREQIRRYEQAVAQIWKRPVDESWLYLFSGGIGVRIGTEGRG</sequence>
<dbReference type="InterPro" id="IPR000212">
    <property type="entry name" value="DNA_helicase_UvrD/REP"/>
</dbReference>
<dbReference type="GO" id="GO:0005829">
    <property type="term" value="C:cytosol"/>
    <property type="evidence" value="ECO:0007669"/>
    <property type="project" value="TreeGrafter"/>
</dbReference>
<dbReference type="InterPro" id="IPR011604">
    <property type="entry name" value="PDDEXK-like_dom_sf"/>
</dbReference>
<dbReference type="Pfam" id="PF13361">
    <property type="entry name" value="UvrD_C"/>
    <property type="match status" value="1"/>
</dbReference>
<feature type="domain" description="UvrD-like helicase C-terminal" evidence="17">
    <location>
        <begin position="546"/>
        <end position="839"/>
    </location>
</feature>
<evidence type="ECO:0000256" key="2">
    <source>
        <dbReference type="ARBA" id="ARBA00022741"/>
    </source>
</evidence>
<evidence type="ECO:0000256" key="14">
    <source>
        <dbReference type="PROSITE-ProRule" id="PRU00560"/>
    </source>
</evidence>
<reference evidence="18 19" key="1">
    <citation type="submission" date="2018-10" db="EMBL/GenBank/DDBJ databases">
        <title>Phylogenomics of Brevibacillus.</title>
        <authorList>
            <person name="Dunlap C."/>
        </authorList>
    </citation>
    <scope>NUCLEOTIDE SEQUENCE [LARGE SCALE GENOMIC DNA]</scope>
    <source>
        <strain evidence="18 19">JCM 15716</strain>
    </source>
</reference>
<feature type="region of interest" description="Disordered" evidence="15">
    <location>
        <begin position="559"/>
        <end position="582"/>
    </location>
</feature>
<dbReference type="PANTHER" id="PTHR11070:SF48">
    <property type="entry name" value="ATP-DEPENDENT HELICASE_NUCLEASE SUBUNIT A"/>
    <property type="match status" value="1"/>
</dbReference>
<evidence type="ECO:0000259" key="17">
    <source>
        <dbReference type="PROSITE" id="PS51217"/>
    </source>
</evidence>
<name>A0A3M8DD42_9BACL</name>
<keyword evidence="2 13" id="KW-0547">Nucleotide-binding</keyword>
<dbReference type="GO" id="GO:0008408">
    <property type="term" value="F:3'-5' exonuclease activity"/>
    <property type="evidence" value="ECO:0007669"/>
    <property type="project" value="UniProtKB-UniRule"/>
</dbReference>
<dbReference type="InterPro" id="IPR014017">
    <property type="entry name" value="DNA_helicase_UvrD-like_C"/>
</dbReference>
<evidence type="ECO:0000256" key="6">
    <source>
        <dbReference type="ARBA" id="ARBA00022839"/>
    </source>
</evidence>
<dbReference type="PROSITE" id="PS51217">
    <property type="entry name" value="UVRD_HELICASE_CTER"/>
    <property type="match status" value="1"/>
</dbReference>
<keyword evidence="3 13" id="KW-0227">DNA damage</keyword>
<dbReference type="RefSeq" id="WP_122919358.1">
    <property type="nucleotide sequence ID" value="NZ_RHHQ01000013.1"/>
</dbReference>
<dbReference type="NCBIfam" id="TIGR02785">
    <property type="entry name" value="addA_Gpos"/>
    <property type="match status" value="1"/>
</dbReference>
<dbReference type="OrthoDB" id="9810135at2"/>
<comment type="function">
    <text evidence="13">The heterodimer acts as both an ATP-dependent DNA helicase and an ATP-dependent, dual-direction single-stranded exonuclease. Recognizes the chi site generating a DNA molecule suitable for the initiation of homologous recombination. The AddA nuclease domain is required for chi fragment generation; this subunit has the helicase and 3' -&gt; 5' nuclease activities.</text>
</comment>
<evidence type="ECO:0000256" key="8">
    <source>
        <dbReference type="ARBA" id="ARBA00023125"/>
    </source>
</evidence>
<evidence type="ECO:0000256" key="11">
    <source>
        <dbReference type="ARBA" id="ARBA00034617"/>
    </source>
</evidence>
<dbReference type="CDD" id="cd18807">
    <property type="entry name" value="SF1_C_UvrD"/>
    <property type="match status" value="1"/>
</dbReference>
<keyword evidence="6 13" id="KW-0269">Exonuclease</keyword>
<evidence type="ECO:0000259" key="16">
    <source>
        <dbReference type="PROSITE" id="PS51198"/>
    </source>
</evidence>
<evidence type="ECO:0000256" key="12">
    <source>
        <dbReference type="ARBA" id="ARBA00048988"/>
    </source>
</evidence>
<keyword evidence="5 13" id="KW-0347">Helicase</keyword>
<keyword evidence="9 13" id="KW-0234">DNA repair</keyword>
<keyword evidence="4 13" id="KW-0378">Hydrolase</keyword>
<keyword evidence="19" id="KW-1185">Reference proteome</keyword>
<evidence type="ECO:0000256" key="4">
    <source>
        <dbReference type="ARBA" id="ARBA00022801"/>
    </source>
</evidence>
<dbReference type="FunFam" id="3.40.50.300:FF:001236">
    <property type="entry name" value="ATP-dependent helicase/nuclease subunit A"/>
    <property type="match status" value="1"/>
</dbReference>
<dbReference type="GO" id="GO:0043138">
    <property type="term" value="F:3'-5' DNA helicase activity"/>
    <property type="evidence" value="ECO:0007669"/>
    <property type="project" value="UniProtKB-UniRule"/>
</dbReference>
<evidence type="ECO:0000256" key="7">
    <source>
        <dbReference type="ARBA" id="ARBA00022840"/>
    </source>
</evidence>
<keyword evidence="7 13" id="KW-0067">ATP-binding</keyword>
<dbReference type="GO" id="GO:0033202">
    <property type="term" value="C:DNA helicase complex"/>
    <property type="evidence" value="ECO:0007669"/>
    <property type="project" value="TreeGrafter"/>
</dbReference>
<dbReference type="Gene3D" id="3.90.320.10">
    <property type="match status" value="1"/>
</dbReference>
<comment type="similarity">
    <text evidence="13">Belongs to the helicase family. AddA subfamily.</text>
</comment>
<evidence type="ECO:0000256" key="9">
    <source>
        <dbReference type="ARBA" id="ARBA00023204"/>
    </source>
</evidence>
<dbReference type="PROSITE" id="PS51198">
    <property type="entry name" value="UVRD_HELICASE_ATP_BIND"/>
    <property type="match status" value="1"/>
</dbReference>
<dbReference type="Proteomes" id="UP000271031">
    <property type="component" value="Unassembled WGS sequence"/>
</dbReference>
<comment type="caution">
    <text evidence="18">The sequence shown here is derived from an EMBL/GenBank/DDBJ whole genome shotgun (WGS) entry which is preliminary data.</text>
</comment>
<dbReference type="GO" id="GO:0016887">
    <property type="term" value="F:ATP hydrolysis activity"/>
    <property type="evidence" value="ECO:0007669"/>
    <property type="project" value="RHEA"/>
</dbReference>
<dbReference type="GO" id="GO:0000724">
    <property type="term" value="P:double-strand break repair via homologous recombination"/>
    <property type="evidence" value="ECO:0007669"/>
    <property type="project" value="UniProtKB-UniRule"/>
</dbReference>
<evidence type="ECO:0000256" key="5">
    <source>
        <dbReference type="ARBA" id="ARBA00022806"/>
    </source>
</evidence>
<organism evidence="18 19">
    <name type="scientific">Brevibacillus fluminis</name>
    <dbReference type="NCBI Taxonomy" id="511487"/>
    <lineage>
        <taxon>Bacteria</taxon>
        <taxon>Bacillati</taxon>
        <taxon>Bacillota</taxon>
        <taxon>Bacilli</taxon>
        <taxon>Bacillales</taxon>
        <taxon>Paenibacillaceae</taxon>
        <taxon>Brevibacillus</taxon>
    </lineage>
</organism>
<gene>
    <name evidence="13 18" type="primary">addA</name>
    <name evidence="18" type="ORF">EDM56_18285</name>
</gene>
<dbReference type="InterPro" id="IPR038726">
    <property type="entry name" value="PDDEXK_AddAB-type"/>
</dbReference>
<dbReference type="InterPro" id="IPR014016">
    <property type="entry name" value="UvrD-like_ATP-bd"/>
</dbReference>
<dbReference type="GO" id="GO:0003690">
    <property type="term" value="F:double-stranded DNA binding"/>
    <property type="evidence" value="ECO:0007669"/>
    <property type="project" value="UniProtKB-UniRule"/>
</dbReference>
<evidence type="ECO:0000256" key="10">
    <source>
        <dbReference type="ARBA" id="ARBA00023235"/>
    </source>
</evidence>
<dbReference type="InterPro" id="IPR014152">
    <property type="entry name" value="AddA"/>
</dbReference>
<evidence type="ECO:0000313" key="18">
    <source>
        <dbReference type="EMBL" id="RNB85946.1"/>
    </source>
</evidence>
<keyword evidence="8 13" id="KW-0238">DNA-binding</keyword>
<evidence type="ECO:0000256" key="1">
    <source>
        <dbReference type="ARBA" id="ARBA00022722"/>
    </source>
</evidence>
<evidence type="ECO:0000256" key="15">
    <source>
        <dbReference type="SAM" id="MobiDB-lite"/>
    </source>
</evidence>
<accession>A0A3M8DD42</accession>
<dbReference type="InterPro" id="IPR011335">
    <property type="entry name" value="Restrct_endonuc-II-like"/>
</dbReference>
<dbReference type="EMBL" id="RHHQ01000013">
    <property type="protein sequence ID" value="RNB85946.1"/>
    <property type="molecule type" value="Genomic_DNA"/>
</dbReference>
<dbReference type="InterPro" id="IPR027417">
    <property type="entry name" value="P-loop_NTPase"/>
</dbReference>
<dbReference type="SUPFAM" id="SSF52540">
    <property type="entry name" value="P-loop containing nucleoside triphosphate hydrolases"/>
    <property type="match status" value="1"/>
</dbReference>
<dbReference type="Pfam" id="PF00580">
    <property type="entry name" value="UvrD-helicase"/>
    <property type="match status" value="1"/>
</dbReference>
<comment type="catalytic activity">
    <reaction evidence="12 13">
        <text>ATP + H2O = ADP + phosphate + H(+)</text>
        <dbReference type="Rhea" id="RHEA:13065"/>
        <dbReference type="ChEBI" id="CHEBI:15377"/>
        <dbReference type="ChEBI" id="CHEBI:15378"/>
        <dbReference type="ChEBI" id="CHEBI:30616"/>
        <dbReference type="ChEBI" id="CHEBI:43474"/>
        <dbReference type="ChEBI" id="CHEBI:456216"/>
        <dbReference type="EC" id="5.6.2.4"/>
    </reaction>
</comment>
<dbReference type="EC" id="5.6.2.4" evidence="13"/>
<comment type="catalytic activity">
    <reaction evidence="11 13">
        <text>Couples ATP hydrolysis with the unwinding of duplex DNA by translocating in the 3'-5' direction.</text>
        <dbReference type="EC" id="5.6.2.4"/>
    </reaction>
</comment>
<dbReference type="HAMAP" id="MF_01451">
    <property type="entry name" value="AddA"/>
    <property type="match status" value="1"/>
</dbReference>
<dbReference type="GO" id="GO:0005524">
    <property type="term" value="F:ATP binding"/>
    <property type="evidence" value="ECO:0007669"/>
    <property type="project" value="UniProtKB-UniRule"/>
</dbReference>
<proteinExistence type="inferred from homology"/>
<evidence type="ECO:0000256" key="13">
    <source>
        <dbReference type="HAMAP-Rule" id="MF_01451"/>
    </source>
</evidence>
<dbReference type="SUPFAM" id="SSF52980">
    <property type="entry name" value="Restriction endonuclease-like"/>
    <property type="match status" value="1"/>
</dbReference>
<evidence type="ECO:0000313" key="19">
    <source>
        <dbReference type="Proteomes" id="UP000271031"/>
    </source>
</evidence>
<evidence type="ECO:0000256" key="3">
    <source>
        <dbReference type="ARBA" id="ARBA00022763"/>
    </source>
</evidence>
<comment type="cofactor">
    <cofactor evidence="13">
        <name>Mg(2+)</name>
        <dbReference type="ChEBI" id="CHEBI:18420"/>
    </cofactor>
</comment>
<dbReference type="Pfam" id="PF12705">
    <property type="entry name" value="PDDEXK_1"/>
    <property type="match status" value="1"/>
</dbReference>
<keyword evidence="10 13" id="KW-0413">Isomerase</keyword>
<dbReference type="PANTHER" id="PTHR11070">
    <property type="entry name" value="UVRD / RECB / PCRA DNA HELICASE FAMILY MEMBER"/>
    <property type="match status" value="1"/>
</dbReference>
<comment type="subunit">
    <text evidence="13">Heterodimer of AddA and AddB/RexB.</text>
</comment>
<protein>
    <recommendedName>
        <fullName evidence="13">ATP-dependent helicase/nuclease subunit A</fullName>
        <ecNumber evidence="13">3.1.-.-</ecNumber>
        <ecNumber evidence="13">5.6.2.4</ecNumber>
    </recommendedName>
    <alternativeName>
        <fullName evidence="13">ATP-dependent helicase/nuclease AddA</fullName>
    </alternativeName>
    <alternativeName>
        <fullName evidence="13">DNA 3'-5' helicase AddA</fullName>
    </alternativeName>
</protein>
<feature type="binding site" evidence="14">
    <location>
        <begin position="32"/>
        <end position="39"/>
    </location>
    <ligand>
        <name>ATP</name>
        <dbReference type="ChEBI" id="CHEBI:30616"/>
    </ligand>
</feature>
<dbReference type="Gene3D" id="3.40.50.300">
    <property type="entry name" value="P-loop containing nucleotide triphosphate hydrolases"/>
    <property type="match status" value="4"/>
</dbReference>